<evidence type="ECO:0000313" key="2">
    <source>
        <dbReference type="Proteomes" id="UP001152888"/>
    </source>
</evidence>
<gene>
    <name evidence="1" type="ORF">ACAOBT_LOCUS132</name>
</gene>
<comment type="caution">
    <text evidence="1">The sequence shown here is derived from an EMBL/GenBank/DDBJ whole genome shotgun (WGS) entry which is preliminary data.</text>
</comment>
<dbReference type="AlphaFoldDB" id="A0A9P0JJV5"/>
<protein>
    <submittedName>
        <fullName evidence="1">Uncharacterized protein</fullName>
    </submittedName>
</protein>
<reference evidence="1" key="1">
    <citation type="submission" date="2022-03" db="EMBL/GenBank/DDBJ databases">
        <authorList>
            <person name="Sayadi A."/>
        </authorList>
    </citation>
    <scope>NUCLEOTIDE SEQUENCE</scope>
</reference>
<keyword evidence="2" id="KW-1185">Reference proteome</keyword>
<proteinExistence type="predicted"/>
<accession>A0A9P0JJV5</accession>
<name>A0A9P0JJV5_ACAOB</name>
<evidence type="ECO:0000313" key="1">
    <source>
        <dbReference type="EMBL" id="CAH1953608.1"/>
    </source>
</evidence>
<dbReference type="Proteomes" id="UP001152888">
    <property type="component" value="Unassembled WGS sequence"/>
</dbReference>
<organism evidence="1 2">
    <name type="scientific">Acanthoscelides obtectus</name>
    <name type="common">Bean weevil</name>
    <name type="synonym">Bruchus obtectus</name>
    <dbReference type="NCBI Taxonomy" id="200917"/>
    <lineage>
        <taxon>Eukaryota</taxon>
        <taxon>Metazoa</taxon>
        <taxon>Ecdysozoa</taxon>
        <taxon>Arthropoda</taxon>
        <taxon>Hexapoda</taxon>
        <taxon>Insecta</taxon>
        <taxon>Pterygota</taxon>
        <taxon>Neoptera</taxon>
        <taxon>Endopterygota</taxon>
        <taxon>Coleoptera</taxon>
        <taxon>Polyphaga</taxon>
        <taxon>Cucujiformia</taxon>
        <taxon>Chrysomeloidea</taxon>
        <taxon>Chrysomelidae</taxon>
        <taxon>Bruchinae</taxon>
        <taxon>Bruchini</taxon>
        <taxon>Acanthoscelides</taxon>
    </lineage>
</organism>
<sequence>MDRIRQKLKKMHLVRSAWFMGNKSNQVFCGNSISREHHGTTLLINDDTLHR</sequence>
<dbReference type="EMBL" id="CAKOFQ010006651">
    <property type="protein sequence ID" value="CAH1953608.1"/>
    <property type="molecule type" value="Genomic_DNA"/>
</dbReference>